<dbReference type="AlphaFoldDB" id="A0A9E5T3D8"/>
<keyword evidence="1 13" id="KW-0004">4Fe-4S</keyword>
<comment type="function">
    <text evidence="13">Catalyzes the ATP-dependent 2-thiolation of cytidine in position 32 of tRNA, to form 2-thiocytidine (s(2)C32). The sulfur atoms are provided by the cysteine/cysteine desulfurase (IscS) system.</text>
</comment>
<protein>
    <recommendedName>
        <fullName evidence="13">tRNA-cytidine(32) 2-sulfurtransferase</fullName>
        <ecNumber evidence="13">2.8.1.-</ecNumber>
    </recommendedName>
    <alternativeName>
        <fullName evidence="13">Two-thiocytidine biosynthesis protein A</fullName>
    </alternativeName>
    <alternativeName>
        <fullName evidence="13">tRNA 2-thiocytidine biosynthesis protein TtcA</fullName>
    </alternativeName>
</protein>
<gene>
    <name evidence="13 15" type="primary">ttcA</name>
    <name evidence="15" type="ORF">G8770_16075</name>
</gene>
<keyword evidence="2 13" id="KW-0963">Cytoplasm</keyword>
<dbReference type="Pfam" id="PF01171">
    <property type="entry name" value="ATP_bind_3"/>
    <property type="match status" value="1"/>
</dbReference>
<keyword evidence="6 13" id="KW-0479">Metal-binding</keyword>
<dbReference type="InterPro" id="IPR014729">
    <property type="entry name" value="Rossmann-like_a/b/a_fold"/>
</dbReference>
<dbReference type="Gene3D" id="3.40.50.620">
    <property type="entry name" value="HUPs"/>
    <property type="match status" value="1"/>
</dbReference>
<feature type="domain" description="tRNA(Ile)-lysidine/2-thiocytidine synthase N-terminal" evidence="14">
    <location>
        <begin position="41"/>
        <end position="203"/>
    </location>
</feature>
<name>A0A9E5T3D8_9GAMM</name>
<dbReference type="GO" id="GO:0005524">
    <property type="term" value="F:ATP binding"/>
    <property type="evidence" value="ECO:0007669"/>
    <property type="project" value="UniProtKB-UniRule"/>
</dbReference>
<evidence type="ECO:0000256" key="13">
    <source>
        <dbReference type="HAMAP-Rule" id="MF_01850"/>
    </source>
</evidence>
<dbReference type="GO" id="GO:0000287">
    <property type="term" value="F:magnesium ion binding"/>
    <property type="evidence" value="ECO:0007669"/>
    <property type="project" value="UniProtKB-UniRule"/>
</dbReference>
<dbReference type="HAMAP" id="MF_01850">
    <property type="entry name" value="TtcA"/>
    <property type="match status" value="1"/>
</dbReference>
<dbReference type="EMBL" id="JAAONZ010000014">
    <property type="protein sequence ID" value="NHO67067.1"/>
    <property type="molecule type" value="Genomic_DNA"/>
</dbReference>
<sequence length="343" mass="37995">MSESIDRKQRLEFNKLQKRLRRNVGNAIVDYNMVEEGDVVMACISGGKDSFAMLDILLNLQKNAPVKFDVIAVNMDQKQPGFPEHVLPEYFESIGVPYYIVDKDTYSVVREKIPEGQKTCGLCSRLRRGTLYAFAEKIGATKLALGHHMDDIVETLFLNMFHGSRLKAMPPKLRSDDQRNVVIRPLAYCRESDLIEYASHKQFPIIPCNLCGSQENLQRQAIKSMLQQWEQNDVSRVERIFKSLQNVSPSQLADTNLFDFVNLPLDRSGERAGYDYDEATIGASNVGASMSNEGASASNIGADETSTSNMAASTILGPVSTGSSFSSSEMASGVQIVDAIELS</sequence>
<proteinExistence type="inferred from homology"/>
<dbReference type="CDD" id="cd24138">
    <property type="entry name" value="TtcA-like"/>
    <property type="match status" value="1"/>
</dbReference>
<keyword evidence="16" id="KW-1185">Reference proteome</keyword>
<dbReference type="GO" id="GO:0005737">
    <property type="term" value="C:cytoplasm"/>
    <property type="evidence" value="ECO:0007669"/>
    <property type="project" value="UniProtKB-SubCell"/>
</dbReference>
<dbReference type="GO" id="GO:0051539">
    <property type="term" value="F:4 iron, 4 sulfur cluster binding"/>
    <property type="evidence" value="ECO:0007669"/>
    <property type="project" value="UniProtKB-UniRule"/>
</dbReference>
<feature type="binding site" evidence="13">
    <location>
        <position position="123"/>
    </location>
    <ligand>
        <name>[4Fe-4S] cluster</name>
        <dbReference type="ChEBI" id="CHEBI:49883"/>
    </ligand>
</feature>
<reference evidence="15" key="1">
    <citation type="submission" date="2020-03" db="EMBL/GenBank/DDBJ databases">
        <authorList>
            <person name="Guo F."/>
        </authorList>
    </citation>
    <scope>NUCLEOTIDE SEQUENCE</scope>
    <source>
        <strain evidence="15">JCM 30134</strain>
    </source>
</reference>
<keyword evidence="5 13" id="KW-0819">tRNA processing</keyword>
<feature type="binding site" evidence="13">
    <location>
        <position position="120"/>
    </location>
    <ligand>
        <name>[4Fe-4S] cluster</name>
        <dbReference type="ChEBI" id="CHEBI:49883"/>
    </ligand>
</feature>
<comment type="similarity">
    <text evidence="13">Belongs to the TtcA family.</text>
</comment>
<feature type="short sequence motif" description="PP-loop motif" evidence="13">
    <location>
        <begin position="45"/>
        <end position="50"/>
    </location>
</feature>
<comment type="subcellular location">
    <subcellularLocation>
        <location evidence="13">Cytoplasm</location>
    </subcellularLocation>
</comment>
<dbReference type="Proteomes" id="UP000787472">
    <property type="component" value="Unassembled WGS sequence"/>
</dbReference>
<comment type="catalytic activity">
    <reaction evidence="13">
        <text>cytidine(32) in tRNA + S-sulfanyl-L-cysteinyl-[cysteine desulfurase] + AH2 + ATP = 2-thiocytidine(32) in tRNA + L-cysteinyl-[cysteine desulfurase] + A + AMP + diphosphate + H(+)</text>
        <dbReference type="Rhea" id="RHEA:57048"/>
        <dbReference type="Rhea" id="RHEA-COMP:10288"/>
        <dbReference type="Rhea" id="RHEA-COMP:12157"/>
        <dbReference type="Rhea" id="RHEA-COMP:12158"/>
        <dbReference type="Rhea" id="RHEA-COMP:14821"/>
        <dbReference type="ChEBI" id="CHEBI:13193"/>
        <dbReference type="ChEBI" id="CHEBI:15378"/>
        <dbReference type="ChEBI" id="CHEBI:17499"/>
        <dbReference type="ChEBI" id="CHEBI:29950"/>
        <dbReference type="ChEBI" id="CHEBI:30616"/>
        <dbReference type="ChEBI" id="CHEBI:33019"/>
        <dbReference type="ChEBI" id="CHEBI:61963"/>
        <dbReference type="ChEBI" id="CHEBI:82748"/>
        <dbReference type="ChEBI" id="CHEBI:141453"/>
        <dbReference type="ChEBI" id="CHEBI:456215"/>
    </reaction>
</comment>
<comment type="subunit">
    <text evidence="13">Homodimer.</text>
</comment>
<evidence type="ECO:0000256" key="9">
    <source>
        <dbReference type="ARBA" id="ARBA00022842"/>
    </source>
</evidence>
<comment type="cofactor">
    <cofactor evidence="13">
        <name>Mg(2+)</name>
        <dbReference type="ChEBI" id="CHEBI:18420"/>
    </cofactor>
</comment>
<keyword evidence="3 13" id="KW-0820">tRNA-binding</keyword>
<evidence type="ECO:0000256" key="4">
    <source>
        <dbReference type="ARBA" id="ARBA00022679"/>
    </source>
</evidence>
<evidence type="ECO:0000259" key="14">
    <source>
        <dbReference type="Pfam" id="PF01171"/>
    </source>
</evidence>
<evidence type="ECO:0000313" key="16">
    <source>
        <dbReference type="Proteomes" id="UP000787472"/>
    </source>
</evidence>
<dbReference type="GO" id="GO:0034227">
    <property type="term" value="P:tRNA thio-modification"/>
    <property type="evidence" value="ECO:0007669"/>
    <property type="project" value="UniProtKB-UniRule"/>
</dbReference>
<dbReference type="GO" id="GO:0000049">
    <property type="term" value="F:tRNA binding"/>
    <property type="evidence" value="ECO:0007669"/>
    <property type="project" value="UniProtKB-KW"/>
</dbReference>
<evidence type="ECO:0000313" key="15">
    <source>
        <dbReference type="EMBL" id="NHO67067.1"/>
    </source>
</evidence>
<keyword evidence="10 13" id="KW-0694">RNA-binding</keyword>
<dbReference type="PANTHER" id="PTHR43686">
    <property type="entry name" value="SULFURTRANSFERASE-RELATED"/>
    <property type="match status" value="1"/>
</dbReference>
<evidence type="ECO:0000256" key="5">
    <source>
        <dbReference type="ARBA" id="ARBA00022694"/>
    </source>
</evidence>
<comment type="pathway">
    <text evidence="13">tRNA modification.</text>
</comment>
<evidence type="ECO:0000256" key="7">
    <source>
        <dbReference type="ARBA" id="ARBA00022741"/>
    </source>
</evidence>
<dbReference type="EC" id="2.8.1.-" evidence="13"/>
<keyword evidence="12 13" id="KW-0411">Iron-sulfur</keyword>
<evidence type="ECO:0000256" key="6">
    <source>
        <dbReference type="ARBA" id="ARBA00022723"/>
    </source>
</evidence>
<evidence type="ECO:0000256" key="11">
    <source>
        <dbReference type="ARBA" id="ARBA00023004"/>
    </source>
</evidence>
<keyword evidence="7 13" id="KW-0547">Nucleotide-binding</keyword>
<dbReference type="InterPro" id="IPR012089">
    <property type="entry name" value="tRNA_Cyd_32_2_STrfase"/>
</dbReference>
<evidence type="ECO:0000256" key="12">
    <source>
        <dbReference type="ARBA" id="ARBA00023014"/>
    </source>
</evidence>
<organism evidence="15 16">
    <name type="scientific">Pseudomaricurvus hydrocarbonicus</name>
    <dbReference type="NCBI Taxonomy" id="1470433"/>
    <lineage>
        <taxon>Bacteria</taxon>
        <taxon>Pseudomonadati</taxon>
        <taxon>Pseudomonadota</taxon>
        <taxon>Gammaproteobacteria</taxon>
        <taxon>Cellvibrionales</taxon>
        <taxon>Cellvibrionaceae</taxon>
        <taxon>Pseudomaricurvus</taxon>
    </lineage>
</organism>
<evidence type="ECO:0000256" key="10">
    <source>
        <dbReference type="ARBA" id="ARBA00022884"/>
    </source>
</evidence>
<comment type="cofactor">
    <cofactor evidence="13">
        <name>[4Fe-4S] cluster</name>
        <dbReference type="ChEBI" id="CHEBI:49883"/>
    </cofactor>
    <text evidence="13">Binds 1 [4Fe-4S] cluster per subunit. The cluster is chelated by three Cys residues, the fourth Fe has a free coordination site that may bind a sulfur atom transferred from the persulfide of IscS.</text>
</comment>
<evidence type="ECO:0000256" key="3">
    <source>
        <dbReference type="ARBA" id="ARBA00022555"/>
    </source>
</evidence>
<dbReference type="SUPFAM" id="SSF52402">
    <property type="entry name" value="Adenine nucleotide alpha hydrolases-like"/>
    <property type="match status" value="1"/>
</dbReference>
<dbReference type="NCBIfam" id="NF007972">
    <property type="entry name" value="PRK10696.1"/>
    <property type="match status" value="1"/>
</dbReference>
<keyword evidence="9 13" id="KW-0460">Magnesium</keyword>
<evidence type="ECO:0000256" key="2">
    <source>
        <dbReference type="ARBA" id="ARBA00022490"/>
    </source>
</evidence>
<comment type="caution">
    <text evidence="15">The sequence shown here is derived from an EMBL/GenBank/DDBJ whole genome shotgun (WGS) entry which is preliminary data.</text>
</comment>
<accession>A0A9E5T3D8</accession>
<dbReference type="GO" id="GO:0016783">
    <property type="term" value="F:sulfurtransferase activity"/>
    <property type="evidence" value="ECO:0007669"/>
    <property type="project" value="UniProtKB-UniRule"/>
</dbReference>
<comment type="miscellaneous">
    <text evidence="13">The thiolation reaction likely consists of two steps: a first activation step by ATP to form an adenylated intermediate of the target base of tRNA, and a second nucleophilic substitution step of the sulfur (S) atom supplied by the hydrosulfide attached to the Fe-S cluster.</text>
</comment>
<feature type="binding site" evidence="13">
    <location>
        <position position="211"/>
    </location>
    <ligand>
        <name>[4Fe-4S] cluster</name>
        <dbReference type="ChEBI" id="CHEBI:49883"/>
    </ligand>
</feature>
<dbReference type="PANTHER" id="PTHR43686:SF1">
    <property type="entry name" value="AMINOTRAN_5 DOMAIN-CONTAINING PROTEIN"/>
    <property type="match status" value="1"/>
</dbReference>
<keyword evidence="8 13" id="KW-0067">ATP-binding</keyword>
<evidence type="ECO:0000256" key="8">
    <source>
        <dbReference type="ARBA" id="ARBA00022840"/>
    </source>
</evidence>
<evidence type="ECO:0000256" key="1">
    <source>
        <dbReference type="ARBA" id="ARBA00022485"/>
    </source>
</evidence>
<keyword evidence="11 13" id="KW-0408">Iron</keyword>
<keyword evidence="4 13" id="KW-0808">Transferase</keyword>
<dbReference type="InterPro" id="IPR011063">
    <property type="entry name" value="TilS/TtcA_N"/>
</dbReference>